<dbReference type="PANTHER" id="PTHR31681">
    <property type="entry name" value="C2H2-LIKE ZINC FINGER PROTEIN"/>
    <property type="match status" value="1"/>
</dbReference>
<protein>
    <submittedName>
        <fullName evidence="3">(thale cress) hypothetical protein</fullName>
    </submittedName>
</protein>
<name>A0A7G2FGI2_ARATH</name>
<evidence type="ECO:0000313" key="4">
    <source>
        <dbReference type="Proteomes" id="UP000516314"/>
    </source>
</evidence>
<dbReference type="Proteomes" id="UP000516314">
    <property type="component" value="Chromosome 5"/>
</dbReference>
<feature type="transmembrane region" description="Helical" evidence="1">
    <location>
        <begin position="417"/>
        <end position="433"/>
    </location>
</feature>
<dbReference type="EMBL" id="LR881470">
    <property type="protein sequence ID" value="CAD5334763.1"/>
    <property type="molecule type" value="Genomic_DNA"/>
</dbReference>
<keyword evidence="1" id="KW-1133">Transmembrane helix</keyword>
<dbReference type="AlphaFoldDB" id="A0A7G2FGI2"/>
<dbReference type="InterPro" id="IPR005174">
    <property type="entry name" value="KIB1-4_b-propeller"/>
</dbReference>
<keyword evidence="1" id="KW-0472">Membrane</keyword>
<organism evidence="3 4">
    <name type="scientific">Arabidopsis thaliana</name>
    <name type="common">Mouse-ear cress</name>
    <dbReference type="NCBI Taxonomy" id="3702"/>
    <lineage>
        <taxon>Eukaryota</taxon>
        <taxon>Viridiplantae</taxon>
        <taxon>Streptophyta</taxon>
        <taxon>Embryophyta</taxon>
        <taxon>Tracheophyta</taxon>
        <taxon>Spermatophyta</taxon>
        <taxon>Magnoliopsida</taxon>
        <taxon>eudicotyledons</taxon>
        <taxon>Gunneridae</taxon>
        <taxon>Pentapetalae</taxon>
        <taxon>rosids</taxon>
        <taxon>malvids</taxon>
        <taxon>Brassicales</taxon>
        <taxon>Brassicaceae</taxon>
        <taxon>Camelineae</taxon>
        <taxon>Arabidopsis</taxon>
    </lineage>
</organism>
<dbReference type="Pfam" id="PF03478">
    <property type="entry name" value="Beta-prop_KIB1-4"/>
    <property type="match status" value="1"/>
</dbReference>
<evidence type="ECO:0000256" key="1">
    <source>
        <dbReference type="SAM" id="Phobius"/>
    </source>
</evidence>
<dbReference type="InterPro" id="IPR009424">
    <property type="entry name" value="AGP16/20/22/41"/>
</dbReference>
<reference evidence="3 4" key="1">
    <citation type="submission" date="2020-09" db="EMBL/GenBank/DDBJ databases">
        <authorList>
            <person name="Ashkenazy H."/>
        </authorList>
    </citation>
    <scope>NUCLEOTIDE SEQUENCE [LARGE SCALE GENOMIC DNA]</scope>
    <source>
        <strain evidence="4">cv. Cdm-0</strain>
    </source>
</reference>
<evidence type="ECO:0000313" key="3">
    <source>
        <dbReference type="EMBL" id="CAD5334763.1"/>
    </source>
</evidence>
<proteinExistence type="predicted"/>
<feature type="transmembrane region" description="Helical" evidence="1">
    <location>
        <begin position="377"/>
        <end position="397"/>
    </location>
</feature>
<gene>
    <name evidence="3" type="ORF">AT9943_LOCUS22049</name>
</gene>
<dbReference type="Pfam" id="PF06376">
    <property type="entry name" value="AGP"/>
    <property type="match status" value="1"/>
</dbReference>
<evidence type="ECO:0000259" key="2">
    <source>
        <dbReference type="Pfam" id="PF03478"/>
    </source>
</evidence>
<feature type="domain" description="KIB1-4 beta-propeller" evidence="2">
    <location>
        <begin position="75"/>
        <end position="330"/>
    </location>
</feature>
<sequence length="434" mass="48184">MSLLLNQPSKLCFRRPVLARSSPLHSNGFSSSSLQTPPSMMALKRTYFADYAHHFEKKVPPELVYNDIKDDDDIGTIGSSHGWVVTLKDDGILRLQDDLNPVASETDPKRISLPPLVTLPHCQTQIVTNVAMSSSSPEDDECVVAVKFLGPQLSFCRPALKNPEWTNIRIQNPCFFSSRVMFSETHDMFRIPGSGGHLIGSWSLHTPPKIDKLRFQNLPKLTKTKRKLLHSCFTSEHLVESRSTGETFLVKWYRRTPAKPIKGMATMITKALHVFKLDKKGNAVYTQDIGDLCIFLSKSEPFCVPASSFPQGLHSLQAMRSNHVYILDVDEFGLVELVDSSIASVNCTLKILQNQKKDSFAGIITGDKDKRMASLKFPLEILAVFVIISVILLPIAQSHSSSPAPAPTSDGTSIDQGIAYVLMMVALALTYFIH</sequence>
<dbReference type="PANTHER" id="PTHR31681:SF79">
    <property type="entry name" value="DUF295 DOMAIN-CONTAINING PROTEIN"/>
    <property type="match status" value="1"/>
</dbReference>
<keyword evidence="1" id="KW-0812">Transmembrane</keyword>
<accession>A0A7G2FGI2</accession>